<keyword evidence="1 13" id="KW-0436">Ligase</keyword>
<dbReference type="GO" id="GO:0009252">
    <property type="term" value="P:peptidoglycan biosynthetic process"/>
    <property type="evidence" value="ECO:0007669"/>
    <property type="project" value="UniProtKB-KW"/>
</dbReference>
<evidence type="ECO:0000256" key="5">
    <source>
        <dbReference type="ARBA" id="ARBA00022960"/>
    </source>
</evidence>
<evidence type="ECO:0000313" key="13">
    <source>
        <dbReference type="EMBL" id="SBV90864.1"/>
    </source>
</evidence>
<reference evidence="13" key="1">
    <citation type="submission" date="2016-04" db="EMBL/GenBank/DDBJ databases">
        <authorList>
            <person name="Evans L.H."/>
            <person name="Alamgir A."/>
            <person name="Owens N."/>
            <person name="Weber N.D."/>
            <person name="Virtaneva K."/>
            <person name="Barbian K."/>
            <person name="Babar A."/>
            <person name="Rosenke K."/>
        </authorList>
    </citation>
    <scope>NUCLEOTIDE SEQUENCE</scope>
    <source>
        <strain evidence="13">86</strain>
    </source>
</reference>
<feature type="domain" description="Mur ligase C-terminal" evidence="11">
    <location>
        <begin position="316"/>
        <end position="448"/>
    </location>
</feature>
<dbReference type="Gene3D" id="3.90.190.20">
    <property type="entry name" value="Mur ligase, C-terminal domain"/>
    <property type="match status" value="1"/>
</dbReference>
<evidence type="ECO:0000256" key="2">
    <source>
        <dbReference type="ARBA" id="ARBA00022618"/>
    </source>
</evidence>
<dbReference type="Gene3D" id="3.40.1190.10">
    <property type="entry name" value="Mur-like, catalytic domain"/>
    <property type="match status" value="1"/>
</dbReference>
<dbReference type="AlphaFoldDB" id="A0A212IUK1"/>
<dbReference type="InterPro" id="IPR013221">
    <property type="entry name" value="Mur_ligase_cen"/>
</dbReference>
<dbReference type="PANTHER" id="PTHR43445:SF3">
    <property type="entry name" value="UDP-N-ACETYLMURAMATE--L-ALANINE LIGASE"/>
    <property type="match status" value="1"/>
</dbReference>
<evidence type="ECO:0000256" key="4">
    <source>
        <dbReference type="ARBA" id="ARBA00022840"/>
    </source>
</evidence>
<dbReference type="PANTHER" id="PTHR43445">
    <property type="entry name" value="UDP-N-ACETYLMURAMATE--L-ALANINE LIGASE-RELATED"/>
    <property type="match status" value="1"/>
</dbReference>
<keyword evidence="6" id="KW-0573">Peptidoglycan synthesis</keyword>
<evidence type="ECO:0000256" key="8">
    <source>
        <dbReference type="ARBA" id="ARBA00023316"/>
    </source>
</evidence>
<dbReference type="InterPro" id="IPR000713">
    <property type="entry name" value="Mur_ligase_N"/>
</dbReference>
<dbReference type="Pfam" id="PF01225">
    <property type="entry name" value="Mur_ligase"/>
    <property type="match status" value="1"/>
</dbReference>
<dbReference type="GO" id="GO:0008360">
    <property type="term" value="P:regulation of cell shape"/>
    <property type="evidence" value="ECO:0007669"/>
    <property type="project" value="UniProtKB-KW"/>
</dbReference>
<protein>
    <submittedName>
        <fullName evidence="13">UDP-N-acetylmuramate-alanine ligase</fullName>
    </submittedName>
</protein>
<dbReference type="EMBL" id="FLUO01000001">
    <property type="protein sequence ID" value="SBV90864.1"/>
    <property type="molecule type" value="Genomic_DNA"/>
</dbReference>
<evidence type="ECO:0000256" key="7">
    <source>
        <dbReference type="ARBA" id="ARBA00023306"/>
    </source>
</evidence>
<dbReference type="SUPFAM" id="SSF53244">
    <property type="entry name" value="MurD-like peptide ligases, peptide-binding domain"/>
    <property type="match status" value="1"/>
</dbReference>
<dbReference type="Pfam" id="PF02875">
    <property type="entry name" value="Mur_ligase_C"/>
    <property type="match status" value="1"/>
</dbReference>
<sequence>MHGDRQYFFCGIGGSGMLPLALIVRQRGHAVAGSDRSLDQGLLADKFAFLRSRGIALFPQDGSGVSGAGTVFVTSTAVEDTIPDVAAARRAGATMLTRAELLASLFNAAPNSVGVAGTSGKSTTTGMVAWVLHRAGLRPTVVNGAVMRNFVSAETPFASALVGGDDPFVAEVDESDGSIAHYRPRVAVLNNVALDHKSLAELRTLFGDFVAKAEVAVLNLDNAETAALAAGTPAARRITYSLHDPAADLAATDVRPLADGVRFAVRADGGAMPVRLRVPGRHNVANALAALAAARACGVGLGDAAAALADFAGIRRRLETVGSAGGVTVIDDFAHNPDKIAATLAALHEFPGRLLVLFQPHGFGPLRLMRAGFVDAFAAGLAPEDELLMPDPVYFGGTVDRSVGSADIADGVAARGRRAAHLPDRAACGERLLALARPGDRIVVMGARDDTLTTFAADLLARVEQRVPAR</sequence>
<dbReference type="Gene3D" id="3.40.50.720">
    <property type="entry name" value="NAD(P)-binding Rossmann-like Domain"/>
    <property type="match status" value="1"/>
</dbReference>
<evidence type="ECO:0000259" key="10">
    <source>
        <dbReference type="Pfam" id="PF01225"/>
    </source>
</evidence>
<evidence type="ECO:0000256" key="6">
    <source>
        <dbReference type="ARBA" id="ARBA00022984"/>
    </source>
</evidence>
<dbReference type="InterPro" id="IPR004101">
    <property type="entry name" value="Mur_ligase_C"/>
</dbReference>
<keyword evidence="3" id="KW-0547">Nucleotide-binding</keyword>
<evidence type="ECO:0000256" key="1">
    <source>
        <dbReference type="ARBA" id="ARBA00022598"/>
    </source>
</evidence>
<keyword evidence="5" id="KW-0133">Cell shape</keyword>
<feature type="domain" description="Mur ligase central" evidence="12">
    <location>
        <begin position="115"/>
        <end position="294"/>
    </location>
</feature>
<keyword evidence="8" id="KW-0961">Cell wall biogenesis/degradation</keyword>
<dbReference type="InterPro" id="IPR050061">
    <property type="entry name" value="MurCDEF_pg_biosynth"/>
</dbReference>
<proteinExistence type="predicted"/>
<evidence type="ECO:0000259" key="12">
    <source>
        <dbReference type="Pfam" id="PF08245"/>
    </source>
</evidence>
<dbReference type="GO" id="GO:0016881">
    <property type="term" value="F:acid-amino acid ligase activity"/>
    <property type="evidence" value="ECO:0007669"/>
    <property type="project" value="InterPro"/>
</dbReference>
<dbReference type="InterPro" id="IPR036615">
    <property type="entry name" value="Mur_ligase_C_dom_sf"/>
</dbReference>
<evidence type="ECO:0000256" key="3">
    <source>
        <dbReference type="ARBA" id="ARBA00022741"/>
    </source>
</evidence>
<dbReference type="GO" id="GO:0005524">
    <property type="term" value="F:ATP binding"/>
    <property type="evidence" value="ECO:0007669"/>
    <property type="project" value="UniProtKB-KW"/>
</dbReference>
<gene>
    <name evidence="13" type="ORF">KL86APRO_10053</name>
</gene>
<dbReference type="InterPro" id="IPR036565">
    <property type="entry name" value="Mur-like_cat_sf"/>
</dbReference>
<keyword evidence="4" id="KW-0067">ATP-binding</keyword>
<dbReference type="GO" id="GO:0071555">
    <property type="term" value="P:cell wall organization"/>
    <property type="evidence" value="ECO:0007669"/>
    <property type="project" value="UniProtKB-KW"/>
</dbReference>
<evidence type="ECO:0000259" key="11">
    <source>
        <dbReference type="Pfam" id="PF02875"/>
    </source>
</evidence>
<feature type="transmembrane region" description="Helical" evidence="9">
    <location>
        <begin position="6"/>
        <end position="24"/>
    </location>
</feature>
<dbReference type="SUPFAM" id="SSF51984">
    <property type="entry name" value="MurCD N-terminal domain"/>
    <property type="match status" value="1"/>
</dbReference>
<accession>A0A212IUK1</accession>
<dbReference type="Pfam" id="PF08245">
    <property type="entry name" value="Mur_ligase_M"/>
    <property type="match status" value="1"/>
</dbReference>
<keyword evidence="2" id="KW-0132">Cell division</keyword>
<evidence type="ECO:0000256" key="9">
    <source>
        <dbReference type="SAM" id="Phobius"/>
    </source>
</evidence>
<keyword evidence="9" id="KW-0812">Transmembrane</keyword>
<dbReference type="GO" id="GO:0051301">
    <property type="term" value="P:cell division"/>
    <property type="evidence" value="ECO:0007669"/>
    <property type="project" value="UniProtKB-KW"/>
</dbReference>
<name>A0A212IUK1_9PROT</name>
<feature type="domain" description="Mur ligase N-terminal catalytic" evidence="10">
    <location>
        <begin position="9"/>
        <end position="108"/>
    </location>
</feature>
<keyword evidence="9" id="KW-0472">Membrane</keyword>
<dbReference type="SUPFAM" id="SSF53623">
    <property type="entry name" value="MurD-like peptide ligases, catalytic domain"/>
    <property type="match status" value="1"/>
</dbReference>
<keyword evidence="7" id="KW-0131">Cell cycle</keyword>
<organism evidence="13">
    <name type="scientific">uncultured Alphaproteobacteria bacterium</name>
    <dbReference type="NCBI Taxonomy" id="91750"/>
    <lineage>
        <taxon>Bacteria</taxon>
        <taxon>Pseudomonadati</taxon>
        <taxon>Pseudomonadota</taxon>
        <taxon>Alphaproteobacteria</taxon>
        <taxon>environmental samples</taxon>
    </lineage>
</organism>
<keyword evidence="9" id="KW-1133">Transmembrane helix</keyword>